<reference evidence="17 18" key="1">
    <citation type="submission" date="2020-04" db="EMBL/GenBank/DDBJ databases">
        <title>Rhodospirillaceae bacterium KN72 isolated from deep sea.</title>
        <authorList>
            <person name="Zhang D.-C."/>
        </authorList>
    </citation>
    <scope>NUCLEOTIDE SEQUENCE [LARGE SCALE GENOMIC DNA]</scope>
    <source>
        <strain evidence="17 18">KN72</strain>
    </source>
</reference>
<evidence type="ECO:0000256" key="4">
    <source>
        <dbReference type="ARBA" id="ARBA00012564"/>
    </source>
</evidence>
<dbReference type="Pfam" id="PF17432">
    <property type="entry name" value="DUF3458_C"/>
    <property type="match status" value="1"/>
</dbReference>
<dbReference type="Gene3D" id="1.10.390.10">
    <property type="entry name" value="Neutral Protease Domain 2"/>
    <property type="match status" value="1"/>
</dbReference>
<evidence type="ECO:0000256" key="6">
    <source>
        <dbReference type="ARBA" id="ARBA00022438"/>
    </source>
</evidence>
<feature type="domain" description="Peptidase M1 alanyl aminopeptidase Ig-like fold" evidence="14">
    <location>
        <begin position="447"/>
        <end position="549"/>
    </location>
</feature>
<dbReference type="InterPro" id="IPR038438">
    <property type="entry name" value="PepN_Ig-like_sf"/>
</dbReference>
<accession>A0A7Y0E1K8</accession>
<dbReference type="PRINTS" id="PR00756">
    <property type="entry name" value="ALADIPTASE"/>
</dbReference>
<dbReference type="Gene3D" id="3.30.2010.30">
    <property type="match status" value="1"/>
</dbReference>
<keyword evidence="8" id="KW-0479">Metal-binding</keyword>
<keyword evidence="6 17" id="KW-0031">Aminopeptidase</keyword>
<dbReference type="FunFam" id="1.10.390.10:FF:000002">
    <property type="entry name" value="Aminopeptidase N"/>
    <property type="match status" value="1"/>
</dbReference>
<dbReference type="InterPro" id="IPR001930">
    <property type="entry name" value="Peptidase_M1"/>
</dbReference>
<keyword evidence="10" id="KW-0862">Zinc</keyword>
<dbReference type="FunFam" id="3.30.2010.30:FF:000002">
    <property type="entry name" value="Putative aminopeptidase N"/>
    <property type="match status" value="1"/>
</dbReference>
<evidence type="ECO:0000256" key="9">
    <source>
        <dbReference type="ARBA" id="ARBA00022801"/>
    </source>
</evidence>
<dbReference type="EMBL" id="JABBNT010000004">
    <property type="protein sequence ID" value="NMM45506.1"/>
    <property type="molecule type" value="Genomic_DNA"/>
</dbReference>
<dbReference type="InterPro" id="IPR042097">
    <property type="entry name" value="Aminopeptidase_N-like_N_sf"/>
</dbReference>
<evidence type="ECO:0000259" key="15">
    <source>
        <dbReference type="Pfam" id="PF17432"/>
    </source>
</evidence>
<name>A0A7Y0E1K8_9PROT</name>
<dbReference type="GO" id="GO:0008237">
    <property type="term" value="F:metallopeptidase activity"/>
    <property type="evidence" value="ECO:0007669"/>
    <property type="project" value="UniProtKB-UniRule"/>
</dbReference>
<sequence>MKTEQHAVIRLSEYAAPSYAVAGVALSFDLAPTGTTVRADLKIERSAGQTGPLTLDGEALDLKSITIDGQPLGDNAYTVTETGLTLADAPSKFTLTTEVLIDPVENTRLEGLYQSNGIFCTQCEAEGFRRITYFPDRPDVLSTYRVTVRGSKDVCPILLSNGNLVEQRDLGDGRHEAVWEDPFPKPSYLFALVAGKLDSYEDTFTTMSGRKVDLKIWVEPGNAPYCAYAMDALKRSMKWDEDRFGLEYDLDIFNIVAVSDFNMGAMENKSLNVFNAKYILADPETATDADYANIEAIVGHEYFHNWTGNRVTCRDWFQLSLKEGLTVFRDQEFSADMRSRAVKRIQDVRMLRARQFPEDAGPLAHPVRPESYMEINNFYTATVYEKGAEVIRMQHALLGEDGFQKGMKLYFERHDGQAVTCDDFVAAMADANGRDMTGFKPWYSQAGTPKVTASWRHDATSKTLTLTLTQATEPTPGQKQKQALPIPMRMGLVGSDGKPCNLILDGQDLGAETVLMLDEDSLTCVFEGVDNAAVPSLNRGFSAPIVLKAPYSAAESILLMGHDPDPFARWEAGQQYATALLLGMVADLREKREPVLDEGFIAAFGRILTDSSLDPAFRSLAITLPSEDYLAEQMRPVAVDEIHEARQRLRKAIGETLSRDLSRLHAELADDGRFDPGADAAGRRALRNTALIYLGAAETPEAVTLAKTRYDIADNMTDRMAALAVLTECAGPEREAALADFHDRFKDDEQVMDKWFAIQAMSGLPDTLDRVKALLDHPRFSMKKPNKVRALIGSFAMGNPIRFHAADGSGYDFVIDKLIELDRLNPQVAARLLGTFGQWRRLPADRARLMKTALERLAETEGLSRDSTEIATKSLAG</sequence>
<evidence type="ECO:0000313" key="18">
    <source>
        <dbReference type="Proteomes" id="UP000539372"/>
    </source>
</evidence>
<dbReference type="RefSeq" id="WP_169625898.1">
    <property type="nucleotide sequence ID" value="NZ_JABBNT010000004.1"/>
</dbReference>
<dbReference type="NCBIfam" id="TIGR02414">
    <property type="entry name" value="pepN_proteo"/>
    <property type="match status" value="1"/>
</dbReference>
<keyword evidence="9 17" id="KW-0378">Hydrolase</keyword>
<evidence type="ECO:0000256" key="2">
    <source>
        <dbReference type="ARBA" id="ARBA00001947"/>
    </source>
</evidence>
<dbReference type="Pfam" id="PF11940">
    <property type="entry name" value="DUF3458"/>
    <property type="match status" value="1"/>
</dbReference>
<evidence type="ECO:0000259" key="14">
    <source>
        <dbReference type="Pfam" id="PF11940"/>
    </source>
</evidence>
<dbReference type="Gene3D" id="2.60.40.1730">
    <property type="entry name" value="tricorn interacting facor f3 domain"/>
    <property type="match status" value="1"/>
</dbReference>
<feature type="domain" description="Peptidase M1 membrane alanine aminopeptidase" evidence="13">
    <location>
        <begin position="228"/>
        <end position="439"/>
    </location>
</feature>
<protein>
    <recommendedName>
        <fullName evidence="5 12">Aminopeptidase N</fullName>
        <ecNumber evidence="4 12">3.4.11.2</ecNumber>
    </recommendedName>
</protein>
<dbReference type="EC" id="3.4.11.2" evidence="4 12"/>
<dbReference type="InterPro" id="IPR012779">
    <property type="entry name" value="Peptidase_M1_pepN"/>
</dbReference>
<dbReference type="Gene3D" id="2.60.40.1840">
    <property type="match status" value="1"/>
</dbReference>
<dbReference type="CDD" id="cd09600">
    <property type="entry name" value="M1_APN"/>
    <property type="match status" value="1"/>
</dbReference>
<keyword evidence="18" id="KW-1185">Reference proteome</keyword>
<dbReference type="InterPro" id="IPR027268">
    <property type="entry name" value="Peptidase_M4/M1_CTD_sf"/>
</dbReference>
<dbReference type="SUPFAM" id="SSF63737">
    <property type="entry name" value="Leukotriene A4 hydrolase N-terminal domain"/>
    <property type="match status" value="1"/>
</dbReference>
<evidence type="ECO:0000259" key="16">
    <source>
        <dbReference type="Pfam" id="PF17900"/>
    </source>
</evidence>
<dbReference type="AlphaFoldDB" id="A0A7Y0E1K8"/>
<dbReference type="Pfam" id="PF17900">
    <property type="entry name" value="Peptidase_M1_N"/>
    <property type="match status" value="1"/>
</dbReference>
<evidence type="ECO:0000256" key="7">
    <source>
        <dbReference type="ARBA" id="ARBA00022670"/>
    </source>
</evidence>
<keyword evidence="7" id="KW-0645">Protease</keyword>
<proteinExistence type="inferred from homology"/>
<evidence type="ECO:0000256" key="12">
    <source>
        <dbReference type="NCBIfam" id="TIGR02414"/>
    </source>
</evidence>
<comment type="catalytic activity">
    <reaction evidence="1">
        <text>Release of an N-terminal amino acid, Xaa-|-Yaa- from a peptide, amide or arylamide. Xaa is preferably Ala, but may be most amino acids including Pro (slow action). When a terminal hydrophobic residue is followed by a prolyl residue, the two may be released as an intact Xaa-Pro dipeptide.</text>
        <dbReference type="EC" id="3.4.11.2"/>
    </reaction>
</comment>
<evidence type="ECO:0000256" key="8">
    <source>
        <dbReference type="ARBA" id="ARBA00022723"/>
    </source>
</evidence>
<dbReference type="Proteomes" id="UP000539372">
    <property type="component" value="Unassembled WGS sequence"/>
</dbReference>
<dbReference type="Gene3D" id="1.25.50.10">
    <property type="entry name" value="Peptidase M1, alanyl aminopeptidase, C-terminal domain"/>
    <property type="match status" value="1"/>
</dbReference>
<dbReference type="InterPro" id="IPR037144">
    <property type="entry name" value="Peptidase_M1_pepN_C_sf"/>
</dbReference>
<evidence type="ECO:0000256" key="3">
    <source>
        <dbReference type="ARBA" id="ARBA00010136"/>
    </source>
</evidence>
<evidence type="ECO:0000259" key="13">
    <source>
        <dbReference type="Pfam" id="PF01433"/>
    </source>
</evidence>
<dbReference type="GO" id="GO:0008270">
    <property type="term" value="F:zinc ion binding"/>
    <property type="evidence" value="ECO:0007669"/>
    <property type="project" value="InterPro"/>
</dbReference>
<gene>
    <name evidence="17" type="primary">pepN</name>
    <name evidence="17" type="ORF">HH303_13510</name>
</gene>
<dbReference type="SUPFAM" id="SSF55486">
    <property type="entry name" value="Metalloproteases ('zincins'), catalytic domain"/>
    <property type="match status" value="1"/>
</dbReference>
<organism evidence="17 18">
    <name type="scientific">Pacificispira spongiicola</name>
    <dbReference type="NCBI Taxonomy" id="2729598"/>
    <lineage>
        <taxon>Bacteria</taxon>
        <taxon>Pseudomonadati</taxon>
        <taxon>Pseudomonadota</taxon>
        <taxon>Alphaproteobacteria</taxon>
        <taxon>Rhodospirillales</taxon>
        <taxon>Rhodospirillaceae</taxon>
        <taxon>Pacificispira</taxon>
    </lineage>
</organism>
<comment type="similarity">
    <text evidence="3">Belongs to the peptidase M1 family.</text>
</comment>
<dbReference type="InterPro" id="IPR035414">
    <property type="entry name" value="Peptidase_M1_pepN_Ig-like"/>
</dbReference>
<dbReference type="InterPro" id="IPR024601">
    <property type="entry name" value="Peptidase_M1_pepN_C"/>
</dbReference>
<dbReference type="GO" id="GO:0006508">
    <property type="term" value="P:proteolysis"/>
    <property type="evidence" value="ECO:0007669"/>
    <property type="project" value="UniProtKB-UniRule"/>
</dbReference>
<evidence type="ECO:0000313" key="17">
    <source>
        <dbReference type="EMBL" id="NMM45506.1"/>
    </source>
</evidence>
<evidence type="ECO:0000256" key="1">
    <source>
        <dbReference type="ARBA" id="ARBA00000098"/>
    </source>
</evidence>
<feature type="domain" description="Peptidase M1 alanyl aminopeptidase C-terminal" evidence="15">
    <location>
        <begin position="554"/>
        <end position="876"/>
    </location>
</feature>
<comment type="caution">
    <text evidence="17">The sequence shown here is derived from an EMBL/GenBank/DDBJ whole genome shotgun (WGS) entry which is preliminary data.</text>
</comment>
<keyword evidence="11" id="KW-0482">Metalloprotease</keyword>
<evidence type="ECO:0000256" key="10">
    <source>
        <dbReference type="ARBA" id="ARBA00022833"/>
    </source>
</evidence>
<dbReference type="PANTHER" id="PTHR46322:SF1">
    <property type="entry name" value="PUROMYCIN-SENSITIVE AMINOPEPTIDASE"/>
    <property type="match status" value="1"/>
</dbReference>
<dbReference type="Pfam" id="PF01433">
    <property type="entry name" value="Peptidase_M1"/>
    <property type="match status" value="1"/>
</dbReference>
<comment type="cofactor">
    <cofactor evidence="2">
        <name>Zn(2+)</name>
        <dbReference type="ChEBI" id="CHEBI:29105"/>
    </cofactor>
</comment>
<dbReference type="InterPro" id="IPR014782">
    <property type="entry name" value="Peptidase_M1_dom"/>
</dbReference>
<dbReference type="PANTHER" id="PTHR46322">
    <property type="entry name" value="PUROMYCIN-SENSITIVE AMINOPEPTIDASE"/>
    <property type="match status" value="1"/>
</dbReference>
<evidence type="ECO:0000256" key="5">
    <source>
        <dbReference type="ARBA" id="ARBA00015611"/>
    </source>
</evidence>
<dbReference type="GO" id="GO:0016285">
    <property type="term" value="F:alanyl aminopeptidase activity"/>
    <property type="evidence" value="ECO:0007669"/>
    <property type="project" value="UniProtKB-EC"/>
</dbReference>
<feature type="domain" description="Aminopeptidase N-like N-terminal" evidence="16">
    <location>
        <begin position="49"/>
        <end position="189"/>
    </location>
</feature>
<dbReference type="InterPro" id="IPR045357">
    <property type="entry name" value="Aminopeptidase_N-like_N"/>
</dbReference>
<evidence type="ECO:0000256" key="11">
    <source>
        <dbReference type="ARBA" id="ARBA00023049"/>
    </source>
</evidence>